<organism evidence="1 2">
    <name type="scientific">Nocardia jiangsuensis</name>
    <dbReference type="NCBI Taxonomy" id="1691563"/>
    <lineage>
        <taxon>Bacteria</taxon>
        <taxon>Bacillati</taxon>
        <taxon>Actinomycetota</taxon>
        <taxon>Actinomycetes</taxon>
        <taxon>Mycobacteriales</taxon>
        <taxon>Nocardiaceae</taxon>
        <taxon>Nocardia</taxon>
    </lineage>
</organism>
<gene>
    <name evidence="1" type="ORF">ACFO0B_21060</name>
</gene>
<proteinExistence type="predicted"/>
<evidence type="ECO:0000313" key="1">
    <source>
        <dbReference type="EMBL" id="MFC3964480.1"/>
    </source>
</evidence>
<dbReference type="SUPFAM" id="SSF52540">
    <property type="entry name" value="P-loop containing nucleoside triphosphate hydrolases"/>
    <property type="match status" value="1"/>
</dbReference>
<dbReference type="SUPFAM" id="SSF48452">
    <property type="entry name" value="TPR-like"/>
    <property type="match status" value="2"/>
</dbReference>
<dbReference type="EMBL" id="JBHSAX010000017">
    <property type="protein sequence ID" value="MFC3964480.1"/>
    <property type="molecule type" value="Genomic_DNA"/>
</dbReference>
<reference evidence="2" key="1">
    <citation type="journal article" date="2019" name="Int. J. Syst. Evol. Microbiol.">
        <title>The Global Catalogue of Microorganisms (GCM) 10K type strain sequencing project: providing services to taxonomists for standard genome sequencing and annotation.</title>
        <authorList>
            <consortium name="The Broad Institute Genomics Platform"/>
            <consortium name="The Broad Institute Genome Sequencing Center for Infectious Disease"/>
            <person name="Wu L."/>
            <person name="Ma J."/>
        </authorList>
    </citation>
    <scope>NUCLEOTIDE SEQUENCE [LARGE SCALE GENOMIC DNA]</scope>
    <source>
        <strain evidence="2">CGMCC 4.7330</strain>
    </source>
</reference>
<dbReference type="Gene3D" id="1.25.40.10">
    <property type="entry name" value="Tetratricopeptide repeat domain"/>
    <property type="match status" value="3"/>
</dbReference>
<dbReference type="RefSeq" id="WP_378614236.1">
    <property type="nucleotide sequence ID" value="NZ_JBHSAX010000017.1"/>
</dbReference>
<dbReference type="InterPro" id="IPR011990">
    <property type="entry name" value="TPR-like_helical_dom_sf"/>
</dbReference>
<dbReference type="PANTHER" id="PTHR19959:SF119">
    <property type="entry name" value="FUNGAL LIPASE-LIKE DOMAIN-CONTAINING PROTEIN"/>
    <property type="match status" value="1"/>
</dbReference>
<dbReference type="Pfam" id="PF13374">
    <property type="entry name" value="TPR_10"/>
    <property type="match status" value="3"/>
</dbReference>
<dbReference type="Proteomes" id="UP001595696">
    <property type="component" value="Unassembled WGS sequence"/>
</dbReference>
<accession>A0ABV8DXS0</accession>
<sequence>MLSISDVAGDVRLDLAQRRYLYWCTSFAPAEALSREAARAQPALVLLPRYAVAPFAGRNVEIEQFLQWLPTPSPLAVWMIHADGGHGKTRLADHFHRIAVTQGWATQQAVPAVDGTDSTAVIDTSGQGLLLVIDDAHRWQPAALDALMVNVQALTGDQPELRIRLLILARTTAPWWPTLATTLRNAGVPETATALAPLRLDRTQIFDDAFTAFRDALHPPPPPQVRRRDPAEYRALLNLSGPRYGSVLAIHMAALETAHARRPIDTPAPYALSVYLLDSEVTEWTKRHSAGLNTPPHVLQRLVLLATLTRGLPRDRARELLITTGLATTDNTADTLLDDHARCYLNHAHVLTPLQPDALGEDFIALTTPGRPNLSSNLPVDDWGPAAIRRALSHRPDEPPSDWAVAILATLIETAARWPHITTNVINPILGADPLLALAADPATLIRLAQLSDITTATLSTLYQHLIGHPAQPALETALLPERIANTTDSAEQADLYLRYSHYLHHGNRRQAAVAPAQHAVRLFRVLAEADPILHQPHLAGALGTFAVRLDQAGHWRDAVEPAREAVTIYQNLIKAGIGTHRTELAGALNNLANSLSQAGFRREAVEPAREAAILFRALAETDPIRHQPHLAGALNNLANWLSRAGFRREAVEPAREAAILYRALTEVDPTTYQPDLANALATLANLLGQAGFRREAVEPAREAAILYRALTEVDPTTYQPDLARALNNLANWLGEAGHWREAVEPAGEAAILFRALAEVDPTTYQPGLASALDTLAIRLGNAGYQREAVEPARQATTLYRVLAETDPTTYQPSLARTLVSLAIRLGEAGLEREAIEPARQAVAIFRALDEADSTTYQPDLAHALGNLAIRLGEAGHRREAITPAEHAVRLFRALTEADPVRHQFNLASTLRVLAVELGEAGHWQEAVEPAHQAVTIFRALAEADPAAHQLHLAQSLSILAAVSEGGAASQVSDGLAAASEAVHLLEHINRQHLLADPGLLAQARIRRARLLARLMSPTTDST</sequence>
<dbReference type="InterPro" id="IPR027417">
    <property type="entry name" value="P-loop_NTPase"/>
</dbReference>
<name>A0ABV8DXS0_9NOCA</name>
<evidence type="ECO:0000313" key="2">
    <source>
        <dbReference type="Proteomes" id="UP001595696"/>
    </source>
</evidence>
<dbReference type="PANTHER" id="PTHR19959">
    <property type="entry name" value="KINESIN LIGHT CHAIN"/>
    <property type="match status" value="1"/>
</dbReference>
<comment type="caution">
    <text evidence="1">The sequence shown here is derived from an EMBL/GenBank/DDBJ whole genome shotgun (WGS) entry which is preliminary data.</text>
</comment>
<keyword evidence="2" id="KW-1185">Reference proteome</keyword>
<protein>
    <submittedName>
        <fullName evidence="1">Tetratricopeptide repeat protein</fullName>
    </submittedName>
</protein>